<evidence type="ECO:0000256" key="11">
    <source>
        <dbReference type="ARBA" id="ARBA00023180"/>
    </source>
</evidence>
<evidence type="ECO:0000256" key="1">
    <source>
        <dbReference type="ARBA" id="ARBA00004323"/>
    </source>
</evidence>
<dbReference type="EMBL" id="AMQN01012258">
    <property type="status" value="NOT_ANNOTATED_CDS"/>
    <property type="molecule type" value="Genomic_DNA"/>
</dbReference>
<name>R7TLD1_CAPTE</name>
<evidence type="ECO:0000256" key="4">
    <source>
        <dbReference type="ARBA" id="ARBA00022676"/>
    </source>
</evidence>
<dbReference type="FunCoup" id="R7TLD1">
    <property type="interactions" value="52"/>
</dbReference>
<keyword evidence="7" id="KW-0735">Signal-anchor</keyword>
<keyword evidence="6 12" id="KW-0812">Transmembrane</keyword>
<dbReference type="InterPro" id="IPR001503">
    <property type="entry name" value="Glyco_trans_10"/>
</dbReference>
<dbReference type="Proteomes" id="UP000014760">
    <property type="component" value="Unassembled WGS sequence"/>
</dbReference>
<reference evidence="15 17" key="2">
    <citation type="journal article" date="2013" name="Nature">
        <title>Insights into bilaterian evolution from three spiralian genomes.</title>
        <authorList>
            <person name="Simakov O."/>
            <person name="Marletaz F."/>
            <person name="Cho S.J."/>
            <person name="Edsinger-Gonzales E."/>
            <person name="Havlak P."/>
            <person name="Hellsten U."/>
            <person name="Kuo D.H."/>
            <person name="Larsson T."/>
            <person name="Lv J."/>
            <person name="Arendt D."/>
            <person name="Savage R."/>
            <person name="Osoegawa K."/>
            <person name="de Jong P."/>
            <person name="Grimwood J."/>
            <person name="Chapman J.A."/>
            <person name="Shapiro H."/>
            <person name="Aerts A."/>
            <person name="Otillar R.P."/>
            <person name="Terry A.Y."/>
            <person name="Boore J.L."/>
            <person name="Grigoriev I.V."/>
            <person name="Lindberg D.R."/>
            <person name="Seaver E.C."/>
            <person name="Weisblat D.A."/>
            <person name="Putnam N.H."/>
            <person name="Rokhsar D.S."/>
        </authorList>
    </citation>
    <scope>NUCLEOTIDE SEQUENCE</scope>
    <source>
        <strain evidence="15 17">I ESC-2004</strain>
    </source>
</reference>
<keyword evidence="9 12" id="KW-0333">Golgi apparatus</keyword>
<dbReference type="InterPro" id="IPR031481">
    <property type="entry name" value="Glyco_tran_10_N"/>
</dbReference>
<evidence type="ECO:0000313" key="17">
    <source>
        <dbReference type="Proteomes" id="UP000014760"/>
    </source>
</evidence>
<organism evidence="15">
    <name type="scientific">Capitella teleta</name>
    <name type="common">Polychaete worm</name>
    <dbReference type="NCBI Taxonomy" id="283909"/>
    <lineage>
        <taxon>Eukaryota</taxon>
        <taxon>Metazoa</taxon>
        <taxon>Spiralia</taxon>
        <taxon>Lophotrochozoa</taxon>
        <taxon>Annelida</taxon>
        <taxon>Polychaeta</taxon>
        <taxon>Sedentaria</taxon>
        <taxon>Scolecida</taxon>
        <taxon>Capitellidae</taxon>
        <taxon>Capitella</taxon>
    </lineage>
</organism>
<evidence type="ECO:0000259" key="14">
    <source>
        <dbReference type="Pfam" id="PF17039"/>
    </source>
</evidence>
<dbReference type="Pfam" id="PF17039">
    <property type="entry name" value="Glyco_tran_10_N"/>
    <property type="match status" value="1"/>
</dbReference>
<dbReference type="GO" id="GO:0032580">
    <property type="term" value="C:Golgi cisterna membrane"/>
    <property type="evidence" value="ECO:0007669"/>
    <property type="project" value="UniProtKB-SubCell"/>
</dbReference>
<feature type="domain" description="Fucosyltransferase N-terminal" evidence="14">
    <location>
        <begin position="9"/>
        <end position="114"/>
    </location>
</feature>
<reference evidence="17" key="1">
    <citation type="submission" date="2012-12" db="EMBL/GenBank/DDBJ databases">
        <authorList>
            <person name="Hellsten U."/>
            <person name="Grimwood J."/>
            <person name="Chapman J.A."/>
            <person name="Shapiro H."/>
            <person name="Aerts A."/>
            <person name="Otillar R.P."/>
            <person name="Terry A.Y."/>
            <person name="Boore J.L."/>
            <person name="Simakov O."/>
            <person name="Marletaz F."/>
            <person name="Cho S.-J."/>
            <person name="Edsinger-Gonzales E."/>
            <person name="Havlak P."/>
            <person name="Kuo D.-H."/>
            <person name="Larsson T."/>
            <person name="Lv J."/>
            <person name="Arendt D."/>
            <person name="Savage R."/>
            <person name="Osoegawa K."/>
            <person name="de Jong P."/>
            <person name="Lindberg D.R."/>
            <person name="Seaver E.C."/>
            <person name="Weisblat D.A."/>
            <person name="Putnam N.H."/>
            <person name="Grigoriev I.V."/>
            <person name="Rokhsar D.S."/>
        </authorList>
    </citation>
    <scope>NUCLEOTIDE SEQUENCE</scope>
    <source>
        <strain evidence="17">I ESC-2004</strain>
    </source>
</reference>
<dbReference type="EC" id="2.4.1.-" evidence="12"/>
<dbReference type="GO" id="GO:0008417">
    <property type="term" value="F:fucosyltransferase activity"/>
    <property type="evidence" value="ECO:0007669"/>
    <property type="project" value="InterPro"/>
</dbReference>
<comment type="pathway">
    <text evidence="2">Protein modification; protein glycosylation.</text>
</comment>
<dbReference type="PANTHER" id="PTHR48438:SF1">
    <property type="entry name" value="ALPHA-(1,3)-FUCOSYLTRANSFERASE C-RELATED"/>
    <property type="match status" value="1"/>
</dbReference>
<dbReference type="HOGENOM" id="CLU_032075_3_0_1"/>
<dbReference type="InterPro" id="IPR055270">
    <property type="entry name" value="Glyco_tran_10_C"/>
</dbReference>
<keyword evidence="4 12" id="KW-0328">Glycosyltransferase</keyword>
<keyword evidence="5 12" id="KW-0808">Transferase</keyword>
<evidence type="ECO:0000256" key="5">
    <source>
        <dbReference type="ARBA" id="ARBA00022679"/>
    </source>
</evidence>
<evidence type="ECO:0000256" key="10">
    <source>
        <dbReference type="ARBA" id="ARBA00023136"/>
    </source>
</evidence>
<evidence type="ECO:0000256" key="8">
    <source>
        <dbReference type="ARBA" id="ARBA00022989"/>
    </source>
</evidence>
<comment type="similarity">
    <text evidence="3 12">Belongs to the glycosyltransferase 10 family.</text>
</comment>
<protein>
    <recommendedName>
        <fullName evidence="12">Fucosyltransferase</fullName>
        <ecNumber evidence="12">2.4.1.-</ecNumber>
    </recommendedName>
</protein>
<evidence type="ECO:0000256" key="6">
    <source>
        <dbReference type="ARBA" id="ARBA00022692"/>
    </source>
</evidence>
<gene>
    <name evidence="15" type="ORF">CAPTEDRAFT_178673</name>
</gene>
<dbReference type="Pfam" id="PF00852">
    <property type="entry name" value="Glyco_transf_10"/>
    <property type="match status" value="1"/>
</dbReference>
<evidence type="ECO:0000256" key="7">
    <source>
        <dbReference type="ARBA" id="ARBA00022968"/>
    </source>
</evidence>
<evidence type="ECO:0000256" key="3">
    <source>
        <dbReference type="ARBA" id="ARBA00008919"/>
    </source>
</evidence>
<feature type="domain" description="Fucosyltransferase C-terminal" evidence="13">
    <location>
        <begin position="136"/>
        <end position="312"/>
    </location>
</feature>
<dbReference type="STRING" id="283909.R7TLD1"/>
<dbReference type="OMA" id="PHNYEQI"/>
<keyword evidence="17" id="KW-1185">Reference proteome</keyword>
<dbReference type="SUPFAM" id="SSF53756">
    <property type="entry name" value="UDP-Glycosyltransferase/glycogen phosphorylase"/>
    <property type="match status" value="1"/>
</dbReference>
<keyword evidence="10" id="KW-0472">Membrane</keyword>
<evidence type="ECO:0000256" key="12">
    <source>
        <dbReference type="RuleBase" id="RU003832"/>
    </source>
</evidence>
<dbReference type="FunFam" id="3.40.50.11660:FF:000004">
    <property type="entry name" value="Glycoprotein 3-alpha-L-fucosyltransferase A"/>
    <property type="match status" value="1"/>
</dbReference>
<dbReference type="EnsemblMetazoa" id="CapteT178673">
    <property type="protein sequence ID" value="CapteP178673"/>
    <property type="gene ID" value="CapteG178673"/>
</dbReference>
<sequence length="333" mass="38426">MSANKSSGKTKTILLFSGVRREDAGNKRLLAHQCPVTDCRLTGDMEEAASADAILFEGSIAEPTRLLHKARPPGQIWVLFFLESPFHTMGLKEYYGKVNYTATYRRDSTIVTPYERWVQHRNLSSLPSSPSKNYAEGKTKQVAWFVSNCGDKNGRLLYAKELQKYIGVDIYGQCGDKQCPRGEPRCTNMLRNDYKFYLAFENSNCQDYITEKLYWNAYQNDIIPIVMGARSEDYRKTAPPGSYIHVDSFASPRALADYLSLLDKDDSLYNQYFRWKNTGEFIDTKWWCRLCAMVHQPFIDHHQQTVTDLDSWWRGPGVCVAPKKGQRWATWRK</sequence>
<evidence type="ECO:0000256" key="9">
    <source>
        <dbReference type="ARBA" id="ARBA00023034"/>
    </source>
</evidence>
<accession>R7TLD1</accession>
<dbReference type="EMBL" id="KB309404">
    <property type="protein sequence ID" value="ELT94484.1"/>
    <property type="molecule type" value="Genomic_DNA"/>
</dbReference>
<reference evidence="16" key="3">
    <citation type="submission" date="2015-06" db="UniProtKB">
        <authorList>
            <consortium name="EnsemblMetazoa"/>
        </authorList>
    </citation>
    <scope>IDENTIFICATION</scope>
</reference>
<proteinExistence type="inferred from homology"/>
<dbReference type="PANTHER" id="PTHR48438">
    <property type="entry name" value="ALPHA-(1,3)-FUCOSYLTRANSFERASE C-RELATED"/>
    <property type="match status" value="1"/>
</dbReference>
<dbReference type="AlphaFoldDB" id="R7TLD1"/>
<evidence type="ECO:0000259" key="13">
    <source>
        <dbReference type="Pfam" id="PF00852"/>
    </source>
</evidence>
<dbReference type="UniPathway" id="UPA00378"/>
<dbReference type="Gene3D" id="3.40.50.11660">
    <property type="entry name" value="Glycosyl transferase family 10, C-terminal domain"/>
    <property type="match status" value="1"/>
</dbReference>
<dbReference type="OrthoDB" id="427096at2759"/>
<keyword evidence="8" id="KW-1133">Transmembrane helix</keyword>
<dbReference type="GO" id="GO:0000139">
    <property type="term" value="C:Golgi membrane"/>
    <property type="evidence" value="ECO:0007669"/>
    <property type="project" value="UniProtKB-SubCell"/>
</dbReference>
<comment type="subcellular location">
    <subcellularLocation>
        <location evidence="1">Golgi apparatus membrane</location>
        <topology evidence="1">Single-pass type II membrane protein</topology>
    </subcellularLocation>
    <subcellularLocation>
        <location evidence="12">Golgi apparatus</location>
        <location evidence="12">Golgi stack membrane</location>
        <topology evidence="12">Single-pass type II membrane protein</topology>
    </subcellularLocation>
</comment>
<keyword evidence="11" id="KW-0325">Glycoprotein</keyword>
<evidence type="ECO:0000313" key="16">
    <source>
        <dbReference type="EnsemblMetazoa" id="CapteP178673"/>
    </source>
</evidence>
<dbReference type="InterPro" id="IPR038577">
    <property type="entry name" value="GT10-like_C_sf"/>
</dbReference>
<evidence type="ECO:0000313" key="15">
    <source>
        <dbReference type="EMBL" id="ELT94484.1"/>
    </source>
</evidence>
<evidence type="ECO:0000256" key="2">
    <source>
        <dbReference type="ARBA" id="ARBA00004922"/>
    </source>
</evidence>